<evidence type="ECO:0000256" key="1">
    <source>
        <dbReference type="ARBA" id="ARBA00022723"/>
    </source>
</evidence>
<dbReference type="OrthoDB" id="9815874at2"/>
<keyword evidence="2" id="KW-0378">Hydrolase</keyword>
<dbReference type="CDD" id="cd07710">
    <property type="entry name" value="arylsulfatase_Sdsa1-like_MBL-fold"/>
    <property type="match status" value="1"/>
</dbReference>
<dbReference type="PANTHER" id="PTHR43223">
    <property type="entry name" value="ALKYL/ARYL-SULFATASE"/>
    <property type="match status" value="1"/>
</dbReference>
<name>A0A261S0R9_9BORD</name>
<dbReference type="InterPro" id="IPR044097">
    <property type="entry name" value="Bds1/SdsA1_MBL-fold"/>
</dbReference>
<reference evidence="7" key="1">
    <citation type="submission" date="2017-05" db="EMBL/GenBank/DDBJ databases">
        <title>Complete and WGS of Bordetella genogroups.</title>
        <authorList>
            <person name="Spilker T."/>
            <person name="Lipuma J."/>
        </authorList>
    </citation>
    <scope>NUCLEOTIDE SEQUENCE [LARGE SCALE GENOMIC DNA]</scope>
    <source>
        <strain evidence="7">AU16122</strain>
    </source>
</reference>
<proteinExistence type="inferred from homology"/>
<dbReference type="Gene3D" id="1.25.40.880">
    <property type="entry name" value="Alkyl sulfatase, dimerisation domain"/>
    <property type="match status" value="1"/>
</dbReference>
<dbReference type="Proteomes" id="UP000216020">
    <property type="component" value="Unassembled WGS sequence"/>
</dbReference>
<dbReference type="Pfam" id="PF14863">
    <property type="entry name" value="Alkyl_sulf_dimr"/>
    <property type="match status" value="1"/>
</dbReference>
<dbReference type="InterPro" id="IPR001279">
    <property type="entry name" value="Metallo-B-lactamas"/>
</dbReference>
<comment type="similarity">
    <text evidence="4">Belongs to the metallo-beta-lactamase superfamily. Type III sulfatase family.</text>
</comment>
<dbReference type="GO" id="GO:0046983">
    <property type="term" value="F:protein dimerization activity"/>
    <property type="evidence" value="ECO:0007669"/>
    <property type="project" value="InterPro"/>
</dbReference>
<keyword evidence="3" id="KW-0862">Zinc</keyword>
<dbReference type="FunFam" id="3.60.15.30:FF:000001">
    <property type="entry name" value="Alkyl/aryl-sulfatase BDS1"/>
    <property type="match status" value="1"/>
</dbReference>
<gene>
    <name evidence="6" type="ORF">CAL29_23555</name>
</gene>
<dbReference type="GO" id="GO:0018909">
    <property type="term" value="P:dodecyl sulfate metabolic process"/>
    <property type="evidence" value="ECO:0007669"/>
    <property type="project" value="InterPro"/>
</dbReference>
<dbReference type="InterPro" id="IPR029228">
    <property type="entry name" value="Alkyl_sulf_dimr"/>
</dbReference>
<protein>
    <recommendedName>
        <fullName evidence="5">Metallo-beta-lactamase domain-containing protein</fullName>
    </recommendedName>
</protein>
<evidence type="ECO:0000313" key="6">
    <source>
        <dbReference type="EMBL" id="OZI30938.1"/>
    </source>
</evidence>
<keyword evidence="7" id="KW-1185">Reference proteome</keyword>
<dbReference type="SUPFAM" id="SSF56281">
    <property type="entry name" value="Metallo-hydrolase/oxidoreductase"/>
    <property type="match status" value="1"/>
</dbReference>
<sequence length="642" mass="71543">MTGTSQISDAAQPKPAHPVTAKLNASLKEALNFKDVQDFEDARHGFIGTLDEPVIRNARGEMVWDMTRYGFLEDEDAPASVNPSLWRLARLNYIHGLFKVSDRIYQVRGFDLANITFVETDSGLIVIDPLTFEESAAASLALYAKHRGNRKILAVFYSHSHRDHYGGVRGVVNDEDVRSGRVQIVAPDKFLEEAVSEAVLAGVPMRRRSAFQFGTSLDAGIFSHVDSGLGKAVGRGTYGLIPPTRVIKETGERMIIDGLEIEFQLTPGAEAPSEMNFFFPGLRALNMAENACHTMHNLCPLRGAKIRDALAWARYLDESIERYANKVEVVYAQHHWPISGKERVNTFLTEQRDLYRYLHDQTVRLMSHGLTAREIAERLFFPDDISMKWHTRGYYGAVAHNVQAIYAYYMGPYDGNPANLHPLTPSEAGAKYVEYMGGIDSILPRAREDFERGDFRWVAQLMNHAVFADPANRDARELGADAFEQLAYQAESATWRNSYLVAARELREGKPDNAVSGNVISADLVAQLPIALFLDYLAIRLKGRELASVSCFIDWRMTDEDSVHSLTLSNGALHHRPGSHGGKANAVLRTSRKDLIQALAGDADLLKALDRGHFQVEGDVAMVRTIFAGFDVFDPVFAVVEP</sequence>
<feature type="domain" description="Metallo-beta-lactamase" evidence="5">
    <location>
        <begin position="112"/>
        <end position="334"/>
    </location>
</feature>
<dbReference type="InterPro" id="IPR036527">
    <property type="entry name" value="SCP2_sterol-bd_dom_sf"/>
</dbReference>
<dbReference type="InterPro" id="IPR038536">
    <property type="entry name" value="Alkyl/aryl-sulf_dimr_sf"/>
</dbReference>
<organism evidence="6 7">
    <name type="scientific">Bordetella genomosp. 10</name>
    <dbReference type="NCBI Taxonomy" id="1416804"/>
    <lineage>
        <taxon>Bacteria</taxon>
        <taxon>Pseudomonadati</taxon>
        <taxon>Pseudomonadota</taxon>
        <taxon>Betaproteobacteria</taxon>
        <taxon>Burkholderiales</taxon>
        <taxon>Alcaligenaceae</taxon>
        <taxon>Bordetella</taxon>
    </lineage>
</organism>
<evidence type="ECO:0000313" key="7">
    <source>
        <dbReference type="Proteomes" id="UP000216020"/>
    </source>
</evidence>
<dbReference type="RefSeq" id="WP_094855355.1">
    <property type="nucleotide sequence ID" value="NZ_NEVM01000005.1"/>
</dbReference>
<dbReference type="SMART" id="SM00849">
    <property type="entry name" value="Lactamase_B"/>
    <property type="match status" value="1"/>
</dbReference>
<evidence type="ECO:0000256" key="3">
    <source>
        <dbReference type="ARBA" id="ARBA00022833"/>
    </source>
</evidence>
<dbReference type="Pfam" id="PF14864">
    <property type="entry name" value="Alkyl_sulf_C"/>
    <property type="match status" value="1"/>
</dbReference>
<dbReference type="InterPro" id="IPR052195">
    <property type="entry name" value="Bact_Alkyl/Aryl-Sulfatase"/>
</dbReference>
<dbReference type="Gene3D" id="3.60.15.30">
    <property type="entry name" value="Metallo-beta-lactamase domain"/>
    <property type="match status" value="1"/>
</dbReference>
<dbReference type="InterPro" id="IPR029229">
    <property type="entry name" value="Alkyl_sulf_C"/>
</dbReference>
<dbReference type="Gene3D" id="3.30.1050.10">
    <property type="entry name" value="SCP2 sterol-binding domain"/>
    <property type="match status" value="1"/>
</dbReference>
<evidence type="ECO:0000259" key="5">
    <source>
        <dbReference type="SMART" id="SM00849"/>
    </source>
</evidence>
<dbReference type="InterPro" id="IPR036866">
    <property type="entry name" value="RibonucZ/Hydroxyglut_hydro"/>
</dbReference>
<dbReference type="GO" id="GO:0018741">
    <property type="term" value="F:linear primary-alkylsulfatase activity"/>
    <property type="evidence" value="ECO:0007669"/>
    <property type="project" value="InterPro"/>
</dbReference>
<dbReference type="SUPFAM" id="SSF55718">
    <property type="entry name" value="SCP-like"/>
    <property type="match status" value="1"/>
</dbReference>
<accession>A0A261S0R9</accession>
<dbReference type="EMBL" id="NEVM01000005">
    <property type="protein sequence ID" value="OZI30938.1"/>
    <property type="molecule type" value="Genomic_DNA"/>
</dbReference>
<dbReference type="Pfam" id="PF00753">
    <property type="entry name" value="Lactamase_B"/>
    <property type="match status" value="1"/>
</dbReference>
<dbReference type="AlphaFoldDB" id="A0A261S0R9"/>
<keyword evidence="1" id="KW-0479">Metal-binding</keyword>
<dbReference type="GO" id="GO:0046872">
    <property type="term" value="F:metal ion binding"/>
    <property type="evidence" value="ECO:0007669"/>
    <property type="project" value="UniProtKB-KW"/>
</dbReference>
<dbReference type="PANTHER" id="PTHR43223:SF1">
    <property type="entry name" value="ALKYL_ARYL-SULFATASE BDS1"/>
    <property type="match status" value="1"/>
</dbReference>
<comment type="caution">
    <text evidence="6">The sequence shown here is derived from an EMBL/GenBank/DDBJ whole genome shotgun (WGS) entry which is preliminary data.</text>
</comment>
<evidence type="ECO:0000256" key="2">
    <source>
        <dbReference type="ARBA" id="ARBA00022801"/>
    </source>
</evidence>
<evidence type="ECO:0000256" key="4">
    <source>
        <dbReference type="ARBA" id="ARBA00033751"/>
    </source>
</evidence>